<dbReference type="Proteomes" id="UP000186601">
    <property type="component" value="Unassembled WGS sequence"/>
</dbReference>
<proteinExistence type="predicted"/>
<dbReference type="EMBL" id="MLYV02001052">
    <property type="protein sequence ID" value="PSR73885.1"/>
    <property type="molecule type" value="Genomic_DNA"/>
</dbReference>
<protein>
    <submittedName>
        <fullName evidence="1">Uncharacterized protein</fullName>
    </submittedName>
</protein>
<comment type="caution">
    <text evidence="1">The sequence shown here is derived from an EMBL/GenBank/DDBJ whole genome shotgun (WGS) entry which is preliminary data.</text>
</comment>
<dbReference type="OrthoDB" id="2788250at2759"/>
<evidence type="ECO:0000313" key="2">
    <source>
        <dbReference type="Proteomes" id="UP000186601"/>
    </source>
</evidence>
<evidence type="ECO:0000313" key="1">
    <source>
        <dbReference type="EMBL" id="PSR73885.1"/>
    </source>
</evidence>
<organism evidence="1 2">
    <name type="scientific">Hermanssonia centrifuga</name>
    <dbReference type="NCBI Taxonomy" id="98765"/>
    <lineage>
        <taxon>Eukaryota</taxon>
        <taxon>Fungi</taxon>
        <taxon>Dikarya</taxon>
        <taxon>Basidiomycota</taxon>
        <taxon>Agaricomycotina</taxon>
        <taxon>Agaricomycetes</taxon>
        <taxon>Polyporales</taxon>
        <taxon>Meruliaceae</taxon>
        <taxon>Hermanssonia</taxon>
    </lineage>
</organism>
<keyword evidence="2" id="KW-1185">Reference proteome</keyword>
<accession>A0A2R6NNB3</accession>
<reference evidence="1 2" key="1">
    <citation type="submission" date="2018-02" db="EMBL/GenBank/DDBJ databases">
        <title>Genome sequence of the basidiomycete white-rot fungus Phlebia centrifuga.</title>
        <authorList>
            <person name="Granchi Z."/>
            <person name="Peng M."/>
            <person name="de Vries R.P."/>
            <person name="Hilden K."/>
            <person name="Makela M.R."/>
            <person name="Grigoriev I."/>
            <person name="Riley R."/>
        </authorList>
    </citation>
    <scope>NUCLEOTIDE SEQUENCE [LARGE SCALE GENOMIC DNA]</scope>
    <source>
        <strain evidence="1 2">FBCC195</strain>
    </source>
</reference>
<gene>
    <name evidence="1" type="ORF">PHLCEN_2v10305</name>
</gene>
<dbReference type="AlphaFoldDB" id="A0A2R6NNB3"/>
<sequence length="139" mass="15491">MQYKIELDVSGCIDNPQHPCDVTERLRLLREAQEAWKTPQLSRNLSNPIYSFPSTALFFGKYHGNVFVRPLRSQTESDGRTQCRGMECVSVGHSEDGAAISQTWKLSFDFPFGSYAVDPGRNLVALLTTIDTAKGAMCV</sequence>
<name>A0A2R6NNB3_9APHY</name>